<evidence type="ECO:0000313" key="1">
    <source>
        <dbReference type="EMBL" id="KAK5201695.1"/>
    </source>
</evidence>
<dbReference type="Proteomes" id="UP001357485">
    <property type="component" value="Unassembled WGS sequence"/>
</dbReference>
<gene>
    <name evidence="1" type="ORF">LTR16_001785</name>
</gene>
<proteinExistence type="predicted"/>
<name>A0ABR0LQ03_9PEZI</name>
<accession>A0ABR0LQ03</accession>
<reference evidence="1 2" key="1">
    <citation type="submission" date="2023-08" db="EMBL/GenBank/DDBJ databases">
        <title>Black Yeasts Isolated from many extreme environments.</title>
        <authorList>
            <person name="Coleine C."/>
            <person name="Stajich J.E."/>
            <person name="Selbmann L."/>
        </authorList>
    </citation>
    <scope>NUCLEOTIDE SEQUENCE [LARGE SCALE GENOMIC DNA]</scope>
    <source>
        <strain evidence="1 2">CCFEE 536</strain>
    </source>
</reference>
<evidence type="ECO:0000313" key="2">
    <source>
        <dbReference type="Proteomes" id="UP001357485"/>
    </source>
</evidence>
<comment type="caution">
    <text evidence="1">The sequence shown here is derived from an EMBL/GenBank/DDBJ whole genome shotgun (WGS) entry which is preliminary data.</text>
</comment>
<organism evidence="1 2">
    <name type="scientific">Cryomyces antarcticus</name>
    <dbReference type="NCBI Taxonomy" id="329879"/>
    <lineage>
        <taxon>Eukaryota</taxon>
        <taxon>Fungi</taxon>
        <taxon>Dikarya</taxon>
        <taxon>Ascomycota</taxon>
        <taxon>Pezizomycotina</taxon>
        <taxon>Dothideomycetes</taxon>
        <taxon>Dothideomycetes incertae sedis</taxon>
        <taxon>Cryomyces</taxon>
    </lineage>
</organism>
<dbReference type="EMBL" id="JAVRRA010016522">
    <property type="protein sequence ID" value="KAK5201695.1"/>
    <property type="molecule type" value="Genomic_DNA"/>
</dbReference>
<keyword evidence="2" id="KW-1185">Reference proteome</keyword>
<sequence>MSSVPVLLCGKSPMLAQGFMSALSSTYDVVHVCHDTSSARREIPALLAGESIQPSSGLGSNANSDSKHRAPRAIIVGKGFSEDEVETMRGYEGADKVPWLVPDDAKMTWSRIGKVAVTAGTALPGIVADRVDACMKEHGLVPGKESDVKGGVWGF</sequence>
<protein>
    <submittedName>
        <fullName evidence="1">Uncharacterized protein</fullName>
    </submittedName>
</protein>